<gene>
    <name evidence="6" type="ORF">KSP39_PZI018961</name>
</gene>
<dbReference type="AlphaFoldDB" id="A0AAP0B328"/>
<feature type="compositionally biased region" description="Basic and acidic residues" evidence="4">
    <location>
        <begin position="123"/>
        <end position="135"/>
    </location>
</feature>
<feature type="region of interest" description="Disordered" evidence="4">
    <location>
        <begin position="30"/>
        <end position="157"/>
    </location>
</feature>
<comment type="caution">
    <text evidence="6">The sequence shown here is derived from an EMBL/GenBank/DDBJ whole genome shotgun (WGS) entry which is preliminary data.</text>
</comment>
<reference evidence="6 7" key="1">
    <citation type="journal article" date="2022" name="Nat. Plants">
        <title>Genomes of leafy and leafless Platanthera orchids illuminate the evolution of mycoheterotrophy.</title>
        <authorList>
            <person name="Li M.H."/>
            <person name="Liu K.W."/>
            <person name="Li Z."/>
            <person name="Lu H.C."/>
            <person name="Ye Q.L."/>
            <person name="Zhang D."/>
            <person name="Wang J.Y."/>
            <person name="Li Y.F."/>
            <person name="Zhong Z.M."/>
            <person name="Liu X."/>
            <person name="Yu X."/>
            <person name="Liu D.K."/>
            <person name="Tu X.D."/>
            <person name="Liu B."/>
            <person name="Hao Y."/>
            <person name="Liao X.Y."/>
            <person name="Jiang Y.T."/>
            <person name="Sun W.H."/>
            <person name="Chen J."/>
            <person name="Chen Y.Q."/>
            <person name="Ai Y."/>
            <person name="Zhai J.W."/>
            <person name="Wu S.S."/>
            <person name="Zhou Z."/>
            <person name="Hsiao Y.Y."/>
            <person name="Wu W.L."/>
            <person name="Chen Y.Y."/>
            <person name="Lin Y.F."/>
            <person name="Hsu J.L."/>
            <person name="Li C.Y."/>
            <person name="Wang Z.W."/>
            <person name="Zhao X."/>
            <person name="Zhong W.Y."/>
            <person name="Ma X.K."/>
            <person name="Ma L."/>
            <person name="Huang J."/>
            <person name="Chen G.Z."/>
            <person name="Huang M.Z."/>
            <person name="Huang L."/>
            <person name="Peng D.H."/>
            <person name="Luo Y.B."/>
            <person name="Zou S.Q."/>
            <person name="Chen S.P."/>
            <person name="Lan S."/>
            <person name="Tsai W.C."/>
            <person name="Van de Peer Y."/>
            <person name="Liu Z.J."/>
        </authorList>
    </citation>
    <scope>NUCLEOTIDE SEQUENCE [LARGE SCALE GENOMIC DNA]</scope>
    <source>
        <strain evidence="6">Lor287</strain>
    </source>
</reference>
<feature type="compositionally biased region" description="Basic and acidic residues" evidence="4">
    <location>
        <begin position="57"/>
        <end position="87"/>
    </location>
</feature>
<organism evidence="6 7">
    <name type="scientific">Platanthera zijinensis</name>
    <dbReference type="NCBI Taxonomy" id="2320716"/>
    <lineage>
        <taxon>Eukaryota</taxon>
        <taxon>Viridiplantae</taxon>
        <taxon>Streptophyta</taxon>
        <taxon>Embryophyta</taxon>
        <taxon>Tracheophyta</taxon>
        <taxon>Spermatophyta</taxon>
        <taxon>Magnoliopsida</taxon>
        <taxon>Liliopsida</taxon>
        <taxon>Asparagales</taxon>
        <taxon>Orchidaceae</taxon>
        <taxon>Orchidoideae</taxon>
        <taxon>Orchideae</taxon>
        <taxon>Orchidinae</taxon>
        <taxon>Platanthera</taxon>
    </lineage>
</organism>
<evidence type="ECO:0000313" key="7">
    <source>
        <dbReference type="Proteomes" id="UP001418222"/>
    </source>
</evidence>
<name>A0AAP0B328_9ASPA</name>
<evidence type="ECO:0000256" key="4">
    <source>
        <dbReference type="SAM" id="MobiDB-lite"/>
    </source>
</evidence>
<keyword evidence="2" id="KW-0934">Plastid</keyword>
<sequence length="215" mass="23431">MAALLPSYLNPSLVSLTHKKPLLTSPCFLSPSLHQSSRRSPRISRFPPPASGKARRIRVDRSPSGDDEEPSSRREGFADEWGEKAETEVESPAEADPSKDDDEWGKEVVSGGSKASTVITDEWGEKSELEPEKPATPDPSIDDDEWGNGIPTPDDKLGELKRCLVDTFYGTELGLSASAEVRAEIVELVTQLEAQNPTPAPNEAPELLDGNWILL</sequence>
<dbReference type="PANTHER" id="PTHR31906">
    <property type="entry name" value="PLASTID-LIPID-ASSOCIATED PROTEIN 4, CHLOROPLASTIC-RELATED"/>
    <property type="match status" value="1"/>
</dbReference>
<feature type="domain" description="Plastid lipid-associated protein/fibrillin conserved" evidence="5">
    <location>
        <begin position="159"/>
        <end position="215"/>
    </location>
</feature>
<keyword evidence="7" id="KW-1185">Reference proteome</keyword>
<evidence type="ECO:0000313" key="6">
    <source>
        <dbReference type="EMBL" id="KAK8925972.1"/>
    </source>
</evidence>
<dbReference type="Pfam" id="PF04755">
    <property type="entry name" value="PAP_fibrillin"/>
    <property type="match status" value="1"/>
</dbReference>
<dbReference type="InterPro" id="IPR039633">
    <property type="entry name" value="PAP"/>
</dbReference>
<comment type="subcellular location">
    <subcellularLocation>
        <location evidence="1">Plastid</location>
    </subcellularLocation>
</comment>
<evidence type="ECO:0000256" key="3">
    <source>
        <dbReference type="ARBA" id="ARBA00022946"/>
    </source>
</evidence>
<dbReference type="GO" id="GO:0009536">
    <property type="term" value="C:plastid"/>
    <property type="evidence" value="ECO:0007669"/>
    <property type="project" value="UniProtKB-SubCell"/>
</dbReference>
<accession>A0AAP0B328</accession>
<dbReference type="Proteomes" id="UP001418222">
    <property type="component" value="Unassembled WGS sequence"/>
</dbReference>
<keyword evidence="3" id="KW-0809">Transit peptide</keyword>
<evidence type="ECO:0000256" key="2">
    <source>
        <dbReference type="ARBA" id="ARBA00022640"/>
    </source>
</evidence>
<feature type="compositionally biased region" description="Acidic residues" evidence="4">
    <location>
        <begin position="88"/>
        <end position="104"/>
    </location>
</feature>
<dbReference type="EMBL" id="JBBWWQ010000016">
    <property type="protein sequence ID" value="KAK8925972.1"/>
    <property type="molecule type" value="Genomic_DNA"/>
</dbReference>
<evidence type="ECO:0000259" key="5">
    <source>
        <dbReference type="Pfam" id="PF04755"/>
    </source>
</evidence>
<evidence type="ECO:0000256" key="1">
    <source>
        <dbReference type="ARBA" id="ARBA00004474"/>
    </source>
</evidence>
<protein>
    <recommendedName>
        <fullName evidence="5">Plastid lipid-associated protein/fibrillin conserved domain-containing protein</fullName>
    </recommendedName>
</protein>
<proteinExistence type="predicted"/>
<dbReference type="InterPro" id="IPR006843">
    <property type="entry name" value="PAP/fibrillin_dom"/>
</dbReference>